<sequence>MPHHQPQPSQQRPVENRRMTQCTEHTGSHQIVTSMSGDTKSRPDQGSCPQQSSENSASASASRSEDLKPKAQEKELKREDEEREEDTQFFSFVILHSPEDADVAGSLKEKLECLGVGTGATFNQDFAVPGQHTLSCVEDAINNSAFTILLLSRNFNARMLEFETNSALMNSIENRHKSNTVIPLLPRENRLPDNNIPRSLRIFIPLVEGSKGFESMVKKALAPARIERQRAVWRQEQEIRRQRERKERLLEDNERNADLVHESKLLQEQLHLTNRLQQQQQMLHYYQSLLFPPPGQPPAPGIGPLTPALGAYYWLTPPQPQPPSIHIQNASCIMIGNDSQMTLGTGVENPLMDNREEHTGDNM</sequence>
<feature type="domain" description="TIR" evidence="8">
    <location>
        <begin position="88"/>
        <end position="221"/>
    </location>
</feature>
<keyword evidence="5" id="KW-0391">Immunity</keyword>
<dbReference type="GO" id="GO:0035591">
    <property type="term" value="F:signaling adaptor activity"/>
    <property type="evidence" value="ECO:0007669"/>
    <property type="project" value="TreeGrafter"/>
</dbReference>
<dbReference type="GO" id="GO:0045087">
    <property type="term" value="P:innate immune response"/>
    <property type="evidence" value="ECO:0007669"/>
    <property type="project" value="UniProtKB-KW"/>
</dbReference>
<evidence type="ECO:0000256" key="2">
    <source>
        <dbReference type="ARBA" id="ARBA00022490"/>
    </source>
</evidence>
<comment type="caution">
    <text evidence="9">The sequence shown here is derived from an EMBL/GenBank/DDBJ whole genome shotgun (WGS) entry which is preliminary data.</text>
</comment>
<dbReference type="InterPro" id="IPR046946">
    <property type="entry name" value="TCAM1/2"/>
</dbReference>
<feature type="compositionally biased region" description="Basic and acidic residues" evidence="7">
    <location>
        <begin position="63"/>
        <end position="80"/>
    </location>
</feature>
<organism evidence="9 10">
    <name type="scientific">Aldrovandia affinis</name>
    <dbReference type="NCBI Taxonomy" id="143900"/>
    <lineage>
        <taxon>Eukaryota</taxon>
        <taxon>Metazoa</taxon>
        <taxon>Chordata</taxon>
        <taxon>Craniata</taxon>
        <taxon>Vertebrata</taxon>
        <taxon>Euteleostomi</taxon>
        <taxon>Actinopterygii</taxon>
        <taxon>Neopterygii</taxon>
        <taxon>Teleostei</taxon>
        <taxon>Notacanthiformes</taxon>
        <taxon>Halosauridae</taxon>
        <taxon>Aldrovandia</taxon>
    </lineage>
</organism>
<gene>
    <name evidence="9" type="ORF">AAFF_G00004500</name>
</gene>
<dbReference type="PROSITE" id="PS50104">
    <property type="entry name" value="TIR"/>
    <property type="match status" value="1"/>
</dbReference>
<comment type="subcellular location">
    <subcellularLocation>
        <location evidence="1">Cytoplasm</location>
    </subcellularLocation>
</comment>
<accession>A0AAD7TDJ7</accession>
<keyword evidence="4" id="KW-0399">Innate immunity</keyword>
<evidence type="ECO:0000313" key="9">
    <source>
        <dbReference type="EMBL" id="KAJ8418951.1"/>
    </source>
</evidence>
<dbReference type="SUPFAM" id="SSF52200">
    <property type="entry name" value="Toll/Interleukin receptor TIR domain"/>
    <property type="match status" value="1"/>
</dbReference>
<dbReference type="GO" id="GO:0035666">
    <property type="term" value="P:TRIF-dependent toll-like receptor signaling pathway"/>
    <property type="evidence" value="ECO:0007669"/>
    <property type="project" value="InterPro"/>
</dbReference>
<dbReference type="GO" id="GO:0032481">
    <property type="term" value="P:positive regulation of type I interferon production"/>
    <property type="evidence" value="ECO:0007669"/>
    <property type="project" value="TreeGrafter"/>
</dbReference>
<keyword evidence="2" id="KW-0963">Cytoplasm</keyword>
<dbReference type="InterPro" id="IPR000157">
    <property type="entry name" value="TIR_dom"/>
</dbReference>
<evidence type="ECO:0000256" key="6">
    <source>
        <dbReference type="ARBA" id="ARBA00023198"/>
    </source>
</evidence>
<dbReference type="GO" id="GO:0043123">
    <property type="term" value="P:positive regulation of canonical NF-kappaB signal transduction"/>
    <property type="evidence" value="ECO:0007669"/>
    <property type="project" value="TreeGrafter"/>
</dbReference>
<evidence type="ECO:0000313" key="10">
    <source>
        <dbReference type="Proteomes" id="UP001221898"/>
    </source>
</evidence>
<feature type="compositionally biased region" description="Low complexity" evidence="7">
    <location>
        <begin position="1"/>
        <end position="13"/>
    </location>
</feature>
<keyword evidence="10" id="KW-1185">Reference proteome</keyword>
<reference evidence="9" key="1">
    <citation type="journal article" date="2023" name="Science">
        <title>Genome structures resolve the early diversification of teleost fishes.</title>
        <authorList>
            <person name="Parey E."/>
            <person name="Louis A."/>
            <person name="Montfort J."/>
            <person name="Bouchez O."/>
            <person name="Roques C."/>
            <person name="Iampietro C."/>
            <person name="Lluch J."/>
            <person name="Castinel A."/>
            <person name="Donnadieu C."/>
            <person name="Desvignes T."/>
            <person name="Floi Bucao C."/>
            <person name="Jouanno E."/>
            <person name="Wen M."/>
            <person name="Mejri S."/>
            <person name="Dirks R."/>
            <person name="Jansen H."/>
            <person name="Henkel C."/>
            <person name="Chen W.J."/>
            <person name="Zahm M."/>
            <person name="Cabau C."/>
            <person name="Klopp C."/>
            <person name="Thompson A.W."/>
            <person name="Robinson-Rechavi M."/>
            <person name="Braasch I."/>
            <person name="Lecointre G."/>
            <person name="Bobe J."/>
            <person name="Postlethwait J.H."/>
            <person name="Berthelot C."/>
            <person name="Roest Crollius H."/>
            <person name="Guiguen Y."/>
        </authorList>
    </citation>
    <scope>NUCLEOTIDE SEQUENCE</scope>
    <source>
        <strain evidence="9">NC1722</strain>
    </source>
</reference>
<feature type="compositionally biased region" description="Polar residues" evidence="7">
    <location>
        <begin position="19"/>
        <end position="38"/>
    </location>
</feature>
<dbReference type="Pfam" id="PF13676">
    <property type="entry name" value="TIR_2"/>
    <property type="match status" value="1"/>
</dbReference>
<evidence type="ECO:0000256" key="7">
    <source>
        <dbReference type="SAM" id="MobiDB-lite"/>
    </source>
</evidence>
<evidence type="ECO:0000256" key="4">
    <source>
        <dbReference type="ARBA" id="ARBA00022588"/>
    </source>
</evidence>
<feature type="region of interest" description="Disordered" evidence="7">
    <location>
        <begin position="1"/>
        <end position="84"/>
    </location>
</feature>
<proteinExistence type="predicted"/>
<evidence type="ECO:0000256" key="5">
    <source>
        <dbReference type="ARBA" id="ARBA00022859"/>
    </source>
</evidence>
<dbReference type="PANTHER" id="PTHR47230:SF1">
    <property type="entry name" value="TIR DOMAIN-CONTAINING ADAPTER MOLECULE 1"/>
    <property type="match status" value="1"/>
</dbReference>
<dbReference type="GO" id="GO:0006954">
    <property type="term" value="P:inflammatory response"/>
    <property type="evidence" value="ECO:0007669"/>
    <property type="project" value="UniProtKB-KW"/>
</dbReference>
<dbReference type="AlphaFoldDB" id="A0AAD7TDJ7"/>
<evidence type="ECO:0000259" key="8">
    <source>
        <dbReference type="PROSITE" id="PS50104"/>
    </source>
</evidence>
<dbReference type="InterPro" id="IPR035897">
    <property type="entry name" value="Toll_tir_struct_dom_sf"/>
</dbReference>
<dbReference type="PANTHER" id="PTHR47230">
    <property type="entry name" value="TIR DOMAIN-CONTAINING ADAPTER MOLECULE 1"/>
    <property type="match status" value="1"/>
</dbReference>
<evidence type="ECO:0000256" key="1">
    <source>
        <dbReference type="ARBA" id="ARBA00004496"/>
    </source>
</evidence>
<protein>
    <recommendedName>
        <fullName evidence="8">TIR domain-containing protein</fullName>
    </recommendedName>
</protein>
<evidence type="ECO:0000256" key="3">
    <source>
        <dbReference type="ARBA" id="ARBA00022553"/>
    </source>
</evidence>
<keyword evidence="6" id="KW-0395">Inflammatory response</keyword>
<dbReference type="Proteomes" id="UP001221898">
    <property type="component" value="Unassembled WGS sequence"/>
</dbReference>
<feature type="compositionally biased region" description="Low complexity" evidence="7">
    <location>
        <begin position="52"/>
        <end position="62"/>
    </location>
</feature>
<keyword evidence="3" id="KW-0597">Phosphoprotein</keyword>
<dbReference type="GO" id="GO:0005768">
    <property type="term" value="C:endosome"/>
    <property type="evidence" value="ECO:0007669"/>
    <property type="project" value="TreeGrafter"/>
</dbReference>
<name>A0AAD7TDJ7_9TELE</name>
<dbReference type="EMBL" id="JAINUG010000001">
    <property type="protein sequence ID" value="KAJ8418951.1"/>
    <property type="molecule type" value="Genomic_DNA"/>
</dbReference>
<dbReference type="Gene3D" id="3.40.50.10140">
    <property type="entry name" value="Toll/interleukin-1 receptor homology (TIR) domain"/>
    <property type="match status" value="1"/>
</dbReference>